<comment type="caution">
    <text evidence="2">The sequence shown here is derived from an EMBL/GenBank/DDBJ whole genome shotgun (WGS) entry which is preliminary data.</text>
</comment>
<name>A0AAD7RCL6_9TELE</name>
<proteinExistence type="predicted"/>
<evidence type="ECO:0000313" key="2">
    <source>
        <dbReference type="EMBL" id="KAJ8377591.1"/>
    </source>
</evidence>
<accession>A0AAD7RCL6</accession>
<organism evidence="2 3">
    <name type="scientific">Aldrovandia affinis</name>
    <dbReference type="NCBI Taxonomy" id="143900"/>
    <lineage>
        <taxon>Eukaryota</taxon>
        <taxon>Metazoa</taxon>
        <taxon>Chordata</taxon>
        <taxon>Craniata</taxon>
        <taxon>Vertebrata</taxon>
        <taxon>Euteleostomi</taxon>
        <taxon>Actinopterygii</taxon>
        <taxon>Neopterygii</taxon>
        <taxon>Teleostei</taxon>
        <taxon>Notacanthiformes</taxon>
        <taxon>Halosauridae</taxon>
        <taxon>Aldrovandia</taxon>
    </lineage>
</organism>
<reference evidence="2" key="1">
    <citation type="journal article" date="2023" name="Science">
        <title>Genome structures resolve the early diversification of teleost fishes.</title>
        <authorList>
            <person name="Parey E."/>
            <person name="Louis A."/>
            <person name="Montfort J."/>
            <person name="Bouchez O."/>
            <person name="Roques C."/>
            <person name="Iampietro C."/>
            <person name="Lluch J."/>
            <person name="Castinel A."/>
            <person name="Donnadieu C."/>
            <person name="Desvignes T."/>
            <person name="Floi Bucao C."/>
            <person name="Jouanno E."/>
            <person name="Wen M."/>
            <person name="Mejri S."/>
            <person name="Dirks R."/>
            <person name="Jansen H."/>
            <person name="Henkel C."/>
            <person name="Chen W.J."/>
            <person name="Zahm M."/>
            <person name="Cabau C."/>
            <person name="Klopp C."/>
            <person name="Thompson A.W."/>
            <person name="Robinson-Rechavi M."/>
            <person name="Braasch I."/>
            <person name="Lecointre G."/>
            <person name="Bobe J."/>
            <person name="Postlethwait J.H."/>
            <person name="Berthelot C."/>
            <person name="Roest Crollius H."/>
            <person name="Guiguen Y."/>
        </authorList>
    </citation>
    <scope>NUCLEOTIDE SEQUENCE</scope>
    <source>
        <strain evidence="2">NC1722</strain>
    </source>
</reference>
<gene>
    <name evidence="2" type="ORF">AAFF_G00255490</name>
</gene>
<protein>
    <submittedName>
        <fullName evidence="2">Uncharacterized protein</fullName>
    </submittedName>
</protein>
<evidence type="ECO:0000313" key="3">
    <source>
        <dbReference type="Proteomes" id="UP001221898"/>
    </source>
</evidence>
<dbReference type="AlphaFoldDB" id="A0AAD7RCL6"/>
<dbReference type="Proteomes" id="UP001221898">
    <property type="component" value="Unassembled WGS sequence"/>
</dbReference>
<feature type="compositionally biased region" description="Polar residues" evidence="1">
    <location>
        <begin position="1"/>
        <end position="16"/>
    </location>
</feature>
<evidence type="ECO:0000256" key="1">
    <source>
        <dbReference type="SAM" id="MobiDB-lite"/>
    </source>
</evidence>
<sequence length="95" mass="10053">MLHLIQTPSLERSSPPSLVREDEAPRQTPPDGPRLEAFDPPRTVPPHNGVIKSSVSPDDREAAVGKRAGAVLSPGATSASHTFVDQMCARDSGNS</sequence>
<feature type="region of interest" description="Disordered" evidence="1">
    <location>
        <begin position="1"/>
        <end position="64"/>
    </location>
</feature>
<keyword evidence="3" id="KW-1185">Reference proteome</keyword>
<dbReference type="EMBL" id="JAINUG010000346">
    <property type="protein sequence ID" value="KAJ8377591.1"/>
    <property type="molecule type" value="Genomic_DNA"/>
</dbReference>